<sequence>CYLKFVIHNVSQLYVFYFHMKPIFIPQYRIQLKDRFHIRKKIYRELLCEFCCTWFLMFTGTGINLNESLRNGPGKTYLSGNVGWVLVASMAIHMGYNITGSHMNPAFSFNSFLLNMLTFKDFIYYSIAQFFGAFFGSFCAYYTFIDAINNYDNGFRQLYGDKATAHLFATFPAPHLTFVGGIVDQFLASFILAICVGVVTDINNQIPRWAQPFLISTAIGIIGGSLGMNASNAMNPARDFGPRVLLFIVGYGWEVFSFNNYLWFWIPIVIPMIGIPIGTWTYNILISFQIEDELYFHDIQSEIQNKYLEKIENSLHKKLIMDCCNKGESCGSGKGSDACKAKCGNDCKCTNCKCGASCKCGDNCKCVEGSDINITNKFIQQTEKDFLYHFGLDKQSDEFDKTFKDVKIICTGGCYKRIENYAIMFAKEVGLPTPKNLCKSYRYVLYKTGPVLWISHGIGSASLSIMLIETIKLLYHAKATNVSYIRIGTSGGVGVDGGTVVISSGSINGELKQEHIQYVLGKKVTHPATLDKQLQSELMETAKKLKIPYDTGLTLCADDFYEGQGRLDGAFCNYTEEDKFNFLNKIYKIGVRNFEMESTCFASLLNRANIKAAIICVALLNRLNGDQIDLDNNTYHEFEMRPYKIVSQYLKNKFIF</sequence>
<reference evidence="10" key="1">
    <citation type="submission" date="2024-02" db="UniProtKB">
        <authorList>
            <consortium name="WormBaseParasite"/>
        </authorList>
    </citation>
    <scope>IDENTIFICATION</scope>
</reference>
<dbReference type="SUPFAM" id="SSF81338">
    <property type="entry name" value="Aquaporin-like"/>
    <property type="match status" value="1"/>
</dbReference>
<protein>
    <submittedName>
        <fullName evidence="10">Aquaporin</fullName>
    </submittedName>
</protein>
<feature type="binding site" evidence="6">
    <location>
        <begin position="486"/>
        <end position="489"/>
    </location>
    <ligand>
        <name>phosphate</name>
        <dbReference type="ChEBI" id="CHEBI:43474"/>
    </ligand>
</feature>
<evidence type="ECO:0000313" key="10">
    <source>
        <dbReference type="WBParaSite" id="TCONS_00004003.p1"/>
    </source>
</evidence>
<evidence type="ECO:0000256" key="3">
    <source>
        <dbReference type="ARBA" id="ARBA00022692"/>
    </source>
</evidence>
<dbReference type="Pfam" id="PF00230">
    <property type="entry name" value="MIP"/>
    <property type="match status" value="1"/>
</dbReference>
<evidence type="ECO:0000256" key="6">
    <source>
        <dbReference type="PIRSR" id="PIRSR610059-50"/>
    </source>
</evidence>
<feature type="transmembrane region" description="Helical" evidence="7">
    <location>
        <begin position="122"/>
        <end position="144"/>
    </location>
</feature>
<dbReference type="GO" id="GO:0004850">
    <property type="term" value="F:uridine phosphorylase activity"/>
    <property type="evidence" value="ECO:0007669"/>
    <property type="project" value="InterPro"/>
</dbReference>
<dbReference type="NCBIfam" id="TIGR01719">
    <property type="entry name" value="euk_UDPppase"/>
    <property type="match status" value="1"/>
</dbReference>
<accession>A0AAF5CYP1</accession>
<feature type="transmembrane region" description="Helical" evidence="7">
    <location>
        <begin position="46"/>
        <end position="65"/>
    </location>
</feature>
<evidence type="ECO:0000256" key="5">
    <source>
        <dbReference type="ARBA" id="ARBA00023136"/>
    </source>
</evidence>
<dbReference type="InterPro" id="IPR035994">
    <property type="entry name" value="Nucleoside_phosphorylase_sf"/>
</dbReference>
<proteinExistence type="inferred from homology"/>
<dbReference type="Pfam" id="PF01048">
    <property type="entry name" value="PNP_UDP_1"/>
    <property type="match status" value="1"/>
</dbReference>
<feature type="binding site" evidence="6">
    <location>
        <position position="566"/>
    </location>
    <ligand>
        <name>substrate</name>
    </ligand>
</feature>
<dbReference type="GO" id="GO:0016020">
    <property type="term" value="C:membrane"/>
    <property type="evidence" value="ECO:0007669"/>
    <property type="project" value="UniProtKB-SubCell"/>
</dbReference>
<feature type="transmembrane region" description="Helical" evidence="7">
    <location>
        <begin position="176"/>
        <end position="200"/>
    </location>
</feature>
<dbReference type="PANTHER" id="PTHR43691:SF11">
    <property type="entry name" value="FI09636P-RELATED"/>
    <property type="match status" value="1"/>
</dbReference>
<evidence type="ECO:0000256" key="7">
    <source>
        <dbReference type="SAM" id="Phobius"/>
    </source>
</evidence>
<keyword evidence="3 7" id="KW-0812">Transmembrane</keyword>
<feature type="binding site" evidence="6">
    <location>
        <position position="442"/>
    </location>
    <ligand>
        <name>phosphate</name>
        <dbReference type="ChEBI" id="CHEBI:43474"/>
    </ligand>
</feature>
<dbReference type="PRINTS" id="PR00783">
    <property type="entry name" value="MINTRINSICP"/>
</dbReference>
<dbReference type="InterPro" id="IPR000845">
    <property type="entry name" value="Nucleoside_phosphorylase_d"/>
</dbReference>
<dbReference type="AlphaFoldDB" id="A0AAF5CYP1"/>
<dbReference type="Gene3D" id="3.40.50.1580">
    <property type="entry name" value="Nucleoside phosphorylase domain"/>
    <property type="match status" value="1"/>
</dbReference>
<feature type="transmembrane region" description="Helical" evidence="7">
    <location>
        <begin position="262"/>
        <end position="285"/>
    </location>
</feature>
<evidence type="ECO:0000259" key="8">
    <source>
        <dbReference type="Pfam" id="PF01048"/>
    </source>
</evidence>
<dbReference type="InterPro" id="IPR010059">
    <property type="entry name" value="Uridine_phosphorylase_euk"/>
</dbReference>
<comment type="subcellular location">
    <subcellularLocation>
        <location evidence="1">Membrane</location>
        <topology evidence="1">Multi-pass membrane protein</topology>
    </subcellularLocation>
</comment>
<dbReference type="InterPro" id="IPR023271">
    <property type="entry name" value="Aquaporin-like"/>
</dbReference>
<keyword evidence="5 7" id="KW-0472">Membrane</keyword>
<dbReference type="GO" id="GO:0015267">
    <property type="term" value="F:channel activity"/>
    <property type="evidence" value="ECO:0007669"/>
    <property type="project" value="InterPro"/>
</dbReference>
<feature type="transmembrane region" description="Helical" evidence="7">
    <location>
        <begin position="212"/>
        <end position="230"/>
    </location>
</feature>
<dbReference type="InterPro" id="IPR000425">
    <property type="entry name" value="MIP"/>
</dbReference>
<evidence type="ECO:0000256" key="4">
    <source>
        <dbReference type="ARBA" id="ARBA00022989"/>
    </source>
</evidence>
<keyword evidence="4 7" id="KW-1133">Transmembrane helix</keyword>
<keyword evidence="9" id="KW-1185">Reference proteome</keyword>
<dbReference type="GO" id="GO:0006218">
    <property type="term" value="P:uridine catabolic process"/>
    <property type="evidence" value="ECO:0007669"/>
    <property type="project" value="TreeGrafter"/>
</dbReference>
<feature type="transmembrane region" description="Helical" evidence="7">
    <location>
        <begin position="77"/>
        <end position="96"/>
    </location>
</feature>
<dbReference type="GO" id="GO:0005829">
    <property type="term" value="C:cytosol"/>
    <property type="evidence" value="ECO:0007669"/>
    <property type="project" value="TreeGrafter"/>
</dbReference>
<name>A0AAF5CYP1_STRER</name>
<dbReference type="WBParaSite" id="TCONS_00004003.p1">
    <property type="protein sequence ID" value="TCONS_00004003.p1"/>
    <property type="gene ID" value="XLOC_000858"/>
</dbReference>
<evidence type="ECO:0000256" key="1">
    <source>
        <dbReference type="ARBA" id="ARBA00004141"/>
    </source>
</evidence>
<dbReference type="Gene3D" id="1.20.1080.10">
    <property type="entry name" value="Glycerol uptake facilitator protein"/>
    <property type="match status" value="1"/>
</dbReference>
<feature type="binding site" evidence="6">
    <location>
        <position position="564"/>
    </location>
    <ligand>
        <name>substrate</name>
    </ligand>
</feature>
<dbReference type="SUPFAM" id="SSF53167">
    <property type="entry name" value="Purine and uridine phosphorylases"/>
    <property type="match status" value="1"/>
</dbReference>
<dbReference type="PANTHER" id="PTHR43691">
    <property type="entry name" value="URIDINE PHOSPHORYLASE"/>
    <property type="match status" value="1"/>
</dbReference>
<dbReference type="GO" id="GO:0009166">
    <property type="term" value="P:nucleotide catabolic process"/>
    <property type="evidence" value="ECO:0007669"/>
    <property type="project" value="InterPro"/>
</dbReference>
<evidence type="ECO:0000256" key="2">
    <source>
        <dbReference type="ARBA" id="ARBA00010456"/>
    </source>
</evidence>
<comment type="similarity">
    <text evidence="2">Belongs to the PNP/UDP phosphorylase family.</text>
</comment>
<organism evidence="9 10">
    <name type="scientific">Strongyloides stercoralis</name>
    <name type="common">Threadworm</name>
    <dbReference type="NCBI Taxonomy" id="6248"/>
    <lineage>
        <taxon>Eukaryota</taxon>
        <taxon>Metazoa</taxon>
        <taxon>Ecdysozoa</taxon>
        <taxon>Nematoda</taxon>
        <taxon>Chromadorea</taxon>
        <taxon>Rhabditida</taxon>
        <taxon>Tylenchina</taxon>
        <taxon>Panagrolaimomorpha</taxon>
        <taxon>Strongyloidoidea</taxon>
        <taxon>Strongyloididae</taxon>
        <taxon>Strongyloides</taxon>
    </lineage>
</organism>
<dbReference type="CDD" id="cd17763">
    <property type="entry name" value="UP_hUPP-like"/>
    <property type="match status" value="1"/>
</dbReference>
<feature type="domain" description="Nucleoside phosphorylase" evidence="8">
    <location>
        <begin position="408"/>
        <end position="650"/>
    </location>
</feature>
<evidence type="ECO:0000313" key="9">
    <source>
        <dbReference type="Proteomes" id="UP000035681"/>
    </source>
</evidence>
<dbReference type="Proteomes" id="UP000035681">
    <property type="component" value="Unplaced"/>
</dbReference>